<proteinExistence type="predicted"/>
<dbReference type="GeneID" id="55609356"/>
<evidence type="ECO:0000313" key="2">
    <source>
        <dbReference type="EMBL" id="AXG66299.1"/>
    </source>
</evidence>
<feature type="transmembrane region" description="Helical" evidence="1">
    <location>
        <begin position="21"/>
        <end position="41"/>
    </location>
</feature>
<evidence type="ECO:0000313" key="3">
    <source>
        <dbReference type="Proteomes" id="UP000259354"/>
    </source>
</evidence>
<sequence>MSRDRFKMDPLEELVYGCLGYILLVGIVFGALLVGAIWGLIEFFQWVF</sequence>
<protein>
    <submittedName>
        <fullName evidence="2">Uncharacterized protein</fullName>
    </submittedName>
</protein>
<keyword evidence="1" id="KW-0812">Transmembrane</keyword>
<dbReference type="RefSeq" id="YP_009839148.1">
    <property type="nucleotide sequence ID" value="NC_048719.1"/>
</dbReference>
<organism evidence="2 3">
    <name type="scientific">Streptomyces phage Annadreamy</name>
    <dbReference type="NCBI Taxonomy" id="2250335"/>
    <lineage>
        <taxon>Viruses</taxon>
        <taxon>Duplodnaviria</taxon>
        <taxon>Heunggongvirae</taxon>
        <taxon>Uroviricota</taxon>
        <taxon>Caudoviricetes</taxon>
        <taxon>Stanwilliamsviridae</taxon>
        <taxon>Loccivirinae</taxon>
        <taxon>Annadreamyvirus</taxon>
        <taxon>Annadreamyvirus annadreamy</taxon>
    </lineage>
</organism>
<evidence type="ECO:0000256" key="1">
    <source>
        <dbReference type="SAM" id="Phobius"/>
    </source>
</evidence>
<gene>
    <name evidence="2" type="primary">214</name>
    <name evidence="2" type="ORF">SEA_ANNADREAMY_214</name>
</gene>
<keyword evidence="3" id="KW-1185">Reference proteome</keyword>
<dbReference type="EMBL" id="MH536811">
    <property type="protein sequence ID" value="AXG66299.1"/>
    <property type="molecule type" value="Genomic_DNA"/>
</dbReference>
<dbReference type="KEGG" id="vg:55609356"/>
<reference evidence="2 3" key="1">
    <citation type="submission" date="2018-06" db="EMBL/GenBank/DDBJ databases">
        <authorList>
            <person name="Moussa A."/>
            <person name="Couoh J.M."/>
            <person name="Harbem L."/>
            <person name="Okocha J.C."/>
            <person name="Taylor D."/>
            <person name="Teutsch A.B."/>
            <person name="Smith B.R."/>
            <person name="Suri N."/>
            <person name="Layton S.R."/>
            <person name="Kim T."/>
            <person name="Hughes L.E."/>
            <person name="Garlena R.A."/>
            <person name="Russell D.A."/>
            <person name="Pope W.H."/>
            <person name="Jacobs-Sera D."/>
            <person name="Hatfull G.F."/>
        </authorList>
    </citation>
    <scope>NUCLEOTIDE SEQUENCE [LARGE SCALE GENOMIC DNA]</scope>
</reference>
<keyword evidence="1" id="KW-0472">Membrane</keyword>
<accession>A0A345GTM7</accession>
<keyword evidence="1" id="KW-1133">Transmembrane helix</keyword>
<name>A0A345GTM7_9CAUD</name>
<dbReference type="Proteomes" id="UP000259354">
    <property type="component" value="Segment"/>
</dbReference>